<accession>A0ABS2P0U4</accession>
<gene>
    <name evidence="2" type="ORF">JOC95_001912</name>
</gene>
<organism evidence="2 3">
    <name type="scientific">Sutcliffiella tianshenii</name>
    <dbReference type="NCBI Taxonomy" id="1463404"/>
    <lineage>
        <taxon>Bacteria</taxon>
        <taxon>Bacillati</taxon>
        <taxon>Bacillota</taxon>
        <taxon>Bacilli</taxon>
        <taxon>Bacillales</taxon>
        <taxon>Bacillaceae</taxon>
        <taxon>Sutcliffiella</taxon>
    </lineage>
</organism>
<proteinExistence type="predicted"/>
<comment type="caution">
    <text evidence="2">The sequence shown here is derived from an EMBL/GenBank/DDBJ whole genome shotgun (WGS) entry which is preliminary data.</text>
</comment>
<protein>
    <submittedName>
        <fullName evidence="2">Uncharacterized protein</fullName>
    </submittedName>
</protein>
<evidence type="ECO:0000313" key="3">
    <source>
        <dbReference type="Proteomes" id="UP000737402"/>
    </source>
</evidence>
<sequence>MGKRNRKSGNKGSVLSREKQSASDKARNYYFKALKRCSPLYFETNSYFVFQFQGDFYITKGEIGSSTIFIYKEEHIANFTIATNVPETSEFYDALYKRYYHKLDDSMGNNPPDLGHDFLIQEFEHLELPIEMMPYQAEKEKKLFLIALKFELQWGNHLTESPLLY</sequence>
<keyword evidence="3" id="KW-1185">Reference proteome</keyword>
<reference evidence="2 3" key="1">
    <citation type="submission" date="2021-01" db="EMBL/GenBank/DDBJ databases">
        <title>Genomic Encyclopedia of Type Strains, Phase IV (KMG-IV): sequencing the most valuable type-strain genomes for metagenomic binning, comparative biology and taxonomic classification.</title>
        <authorList>
            <person name="Goeker M."/>
        </authorList>
    </citation>
    <scope>NUCLEOTIDE SEQUENCE [LARGE SCALE GENOMIC DNA]</scope>
    <source>
        <strain evidence="2 3">DSM 25879</strain>
    </source>
</reference>
<dbReference type="Proteomes" id="UP000737402">
    <property type="component" value="Unassembled WGS sequence"/>
</dbReference>
<dbReference type="RefSeq" id="WP_204415415.1">
    <property type="nucleotide sequence ID" value="NZ_JAFBED010000003.1"/>
</dbReference>
<evidence type="ECO:0000256" key="1">
    <source>
        <dbReference type="SAM" id="MobiDB-lite"/>
    </source>
</evidence>
<feature type="region of interest" description="Disordered" evidence="1">
    <location>
        <begin position="1"/>
        <end position="20"/>
    </location>
</feature>
<dbReference type="EMBL" id="JAFBED010000003">
    <property type="protein sequence ID" value="MBM7620060.1"/>
    <property type="molecule type" value="Genomic_DNA"/>
</dbReference>
<name>A0ABS2P0U4_9BACI</name>
<evidence type="ECO:0000313" key="2">
    <source>
        <dbReference type="EMBL" id="MBM7620060.1"/>
    </source>
</evidence>